<evidence type="ECO:0000313" key="5">
    <source>
        <dbReference type="EMBL" id="CAB5230720.1"/>
    </source>
</evidence>
<dbReference type="EMBL" id="LR798422">
    <property type="protein sequence ID" value="CAB5230720.1"/>
    <property type="molecule type" value="Genomic_DNA"/>
</dbReference>
<evidence type="ECO:0000313" key="1">
    <source>
        <dbReference type="EMBL" id="CAB4175229.1"/>
    </source>
</evidence>
<proteinExistence type="predicted"/>
<dbReference type="EMBL" id="LR797435">
    <property type="protein sequence ID" value="CAB4216055.1"/>
    <property type="molecule type" value="Genomic_DNA"/>
</dbReference>
<protein>
    <submittedName>
        <fullName evidence="4">Uncharacterized protein</fullName>
    </submittedName>
</protein>
<gene>
    <name evidence="2" type="ORF">UFOVP1123_64</name>
    <name evidence="3" type="ORF">UFOVP1239_86</name>
    <name evidence="4" type="ORF">UFOVP1484_68</name>
    <name evidence="5" type="ORF">UFOVP1577_74</name>
    <name evidence="1" type="ORF">UFOVP961_136</name>
</gene>
<reference evidence="4" key="1">
    <citation type="submission" date="2020-05" db="EMBL/GenBank/DDBJ databases">
        <authorList>
            <person name="Chiriac C."/>
            <person name="Salcher M."/>
            <person name="Ghai R."/>
            <person name="Kavagutti S V."/>
        </authorList>
    </citation>
    <scope>NUCLEOTIDE SEQUENCE</scope>
</reference>
<organism evidence="4">
    <name type="scientific">uncultured Caudovirales phage</name>
    <dbReference type="NCBI Taxonomy" id="2100421"/>
    <lineage>
        <taxon>Viruses</taxon>
        <taxon>Duplodnaviria</taxon>
        <taxon>Heunggongvirae</taxon>
        <taxon>Uroviricota</taxon>
        <taxon>Caudoviricetes</taxon>
        <taxon>Peduoviridae</taxon>
        <taxon>Maltschvirus</taxon>
        <taxon>Maltschvirus maltsch</taxon>
    </lineage>
</organism>
<evidence type="ECO:0000313" key="2">
    <source>
        <dbReference type="EMBL" id="CAB4185398.1"/>
    </source>
</evidence>
<sequence>MYIKLNFTSGTNIISTFRILADIINNNGITNIGTLRSRATTQNYNTTLLSALDDTNSVIYRTNNPINTKAHIAQVSSSINHFKFTLEQSVYDNVATKYYTQLISTGVMGYHYQGDVVTGGNISSTQLPVNSTTNNAVQGTNLILGNSNTVDYSVLTESQDVTCAWFYVTDSSFIYSFSRTTGTPLGWNGTYGSGAYTSGPFISSQYTRYDNFNNDSNGILPVIYSNSRGSGQGLFGNTYDWTYTFNPNYSSSSAAFPLKIINTYNASSSTNTTWPKQWHPPVAIGVGTRDNSMYPLSSTALDTTSYYNGYTYGTGLNTTANYRYPNSSLTSSGFQVLPLIWSLPYYNNYGGNVSEQGGFYIFNGEYAAGDEFTMNSKIYSIWPTFYGPTYRIGIAIPKE</sequence>
<dbReference type="EMBL" id="LR797194">
    <property type="protein sequence ID" value="CAB4193467.1"/>
    <property type="molecule type" value="Genomic_DNA"/>
</dbReference>
<name>A0A6J5SN88_9CAUD</name>
<accession>A0A6J5SN88</accession>
<dbReference type="EMBL" id="LR797079">
    <property type="protein sequence ID" value="CAB4185398.1"/>
    <property type="molecule type" value="Genomic_DNA"/>
</dbReference>
<evidence type="ECO:0000313" key="3">
    <source>
        <dbReference type="EMBL" id="CAB4193467.1"/>
    </source>
</evidence>
<evidence type="ECO:0000313" key="4">
    <source>
        <dbReference type="EMBL" id="CAB4216055.1"/>
    </source>
</evidence>
<dbReference type="EMBL" id="LR796912">
    <property type="protein sequence ID" value="CAB4175229.1"/>
    <property type="molecule type" value="Genomic_DNA"/>
</dbReference>